<keyword evidence="2" id="KW-1185">Reference proteome</keyword>
<organism evidence="1 2">
    <name type="scientific">Microdochium trichocladiopsis</name>
    <dbReference type="NCBI Taxonomy" id="1682393"/>
    <lineage>
        <taxon>Eukaryota</taxon>
        <taxon>Fungi</taxon>
        <taxon>Dikarya</taxon>
        <taxon>Ascomycota</taxon>
        <taxon>Pezizomycotina</taxon>
        <taxon>Sordariomycetes</taxon>
        <taxon>Xylariomycetidae</taxon>
        <taxon>Xylariales</taxon>
        <taxon>Microdochiaceae</taxon>
        <taxon>Microdochium</taxon>
    </lineage>
</organism>
<reference evidence="1" key="1">
    <citation type="journal article" date="2021" name="Nat. Commun.">
        <title>Genetic determinants of endophytism in the Arabidopsis root mycobiome.</title>
        <authorList>
            <person name="Mesny F."/>
            <person name="Miyauchi S."/>
            <person name="Thiergart T."/>
            <person name="Pickel B."/>
            <person name="Atanasova L."/>
            <person name="Karlsson M."/>
            <person name="Huettel B."/>
            <person name="Barry K.W."/>
            <person name="Haridas S."/>
            <person name="Chen C."/>
            <person name="Bauer D."/>
            <person name="Andreopoulos W."/>
            <person name="Pangilinan J."/>
            <person name="LaButti K."/>
            <person name="Riley R."/>
            <person name="Lipzen A."/>
            <person name="Clum A."/>
            <person name="Drula E."/>
            <person name="Henrissat B."/>
            <person name="Kohler A."/>
            <person name="Grigoriev I.V."/>
            <person name="Martin F.M."/>
            <person name="Hacquard S."/>
        </authorList>
    </citation>
    <scope>NUCLEOTIDE SEQUENCE</scope>
    <source>
        <strain evidence="1">MPI-CAGE-CH-0230</strain>
    </source>
</reference>
<evidence type="ECO:0000313" key="2">
    <source>
        <dbReference type="Proteomes" id="UP000756346"/>
    </source>
</evidence>
<dbReference type="Proteomes" id="UP000756346">
    <property type="component" value="Unassembled WGS sequence"/>
</dbReference>
<evidence type="ECO:0000313" key="1">
    <source>
        <dbReference type="EMBL" id="KAH7034580.1"/>
    </source>
</evidence>
<dbReference type="GeneID" id="70192945"/>
<gene>
    <name evidence="1" type="ORF">B0I36DRAFT_82237</name>
</gene>
<dbReference type="AlphaFoldDB" id="A0A9P8YB12"/>
<comment type="caution">
    <text evidence="1">The sequence shown here is derived from an EMBL/GenBank/DDBJ whole genome shotgun (WGS) entry which is preliminary data.</text>
</comment>
<dbReference type="RefSeq" id="XP_046014673.1">
    <property type="nucleotide sequence ID" value="XM_046163399.1"/>
</dbReference>
<sequence>MRGGPVTVNHRSTPPAVAVSVGPTRAAAPLLHASTTSQGPPSPPLYYSSAALPVPRTLLPDPFFCPLSLDIVLSSSHRPLPNPGKQTPPSFLDTAASHRPTSVTISSLTLSLDPSITDHIIHHGFSLRKLWDRVQHRKLLVLPSPGQARLDIFDIFTRSFALLLEAYAPQTLAQKLSKVKPLTLKVSRATQYYAQQQQSLLNDGREPAHHKTPLPVLLHTRPRPLSGPYRCPNGLFQYSEALTSHNHYLTTYFGTTF</sequence>
<accession>A0A9P8YB12</accession>
<dbReference type="EMBL" id="JAGTJQ010000003">
    <property type="protein sequence ID" value="KAH7034580.1"/>
    <property type="molecule type" value="Genomic_DNA"/>
</dbReference>
<name>A0A9P8YB12_9PEZI</name>
<proteinExistence type="predicted"/>
<protein>
    <submittedName>
        <fullName evidence="1">Uncharacterized protein</fullName>
    </submittedName>
</protein>